<feature type="transmembrane region" description="Helical" evidence="6">
    <location>
        <begin position="99"/>
        <end position="119"/>
    </location>
</feature>
<dbReference type="HOGENOM" id="CLU_1601903_0_0_11"/>
<accession>D1AA84</accession>
<feature type="region of interest" description="Disordered" evidence="5">
    <location>
        <begin position="1"/>
        <end position="44"/>
    </location>
</feature>
<evidence type="ECO:0000256" key="2">
    <source>
        <dbReference type="ARBA" id="ARBA00022692"/>
    </source>
</evidence>
<organism evidence="7 8">
    <name type="scientific">Thermomonospora curvata (strain ATCC 19995 / DSM 43183 / JCM 3096 / KCTC 9072 / NBRC 15933 / NCIMB 10081 / Henssen B9)</name>
    <dbReference type="NCBI Taxonomy" id="471852"/>
    <lineage>
        <taxon>Bacteria</taxon>
        <taxon>Bacillati</taxon>
        <taxon>Actinomycetota</taxon>
        <taxon>Actinomycetes</taxon>
        <taxon>Streptosporangiales</taxon>
        <taxon>Thermomonosporaceae</taxon>
        <taxon>Thermomonospora</taxon>
    </lineage>
</organism>
<feature type="compositionally biased region" description="Pro residues" evidence="5">
    <location>
        <begin position="1"/>
        <end position="13"/>
    </location>
</feature>
<evidence type="ECO:0000256" key="4">
    <source>
        <dbReference type="ARBA" id="ARBA00023136"/>
    </source>
</evidence>
<protein>
    <recommendedName>
        <fullName evidence="9">DUF4870 domain-containing protein</fullName>
    </recommendedName>
</protein>
<evidence type="ECO:0000256" key="1">
    <source>
        <dbReference type="ARBA" id="ARBA00004141"/>
    </source>
</evidence>
<gene>
    <name evidence="7" type="ordered locus">Tcur_3258</name>
</gene>
<dbReference type="KEGG" id="tcu:Tcur_3258"/>
<dbReference type="STRING" id="471852.Tcur_3258"/>
<dbReference type="Pfam" id="PF09685">
    <property type="entry name" value="MamF_MmsF"/>
    <property type="match status" value="1"/>
</dbReference>
<keyword evidence="4 6" id="KW-0472">Membrane</keyword>
<evidence type="ECO:0000256" key="5">
    <source>
        <dbReference type="SAM" id="MobiDB-lite"/>
    </source>
</evidence>
<name>D1AA84_THECD</name>
<feature type="compositionally biased region" description="Pro residues" evidence="5">
    <location>
        <begin position="29"/>
        <end position="40"/>
    </location>
</feature>
<evidence type="ECO:0000256" key="6">
    <source>
        <dbReference type="SAM" id="Phobius"/>
    </source>
</evidence>
<dbReference type="AlphaFoldDB" id="D1AA84"/>
<evidence type="ECO:0000256" key="3">
    <source>
        <dbReference type="ARBA" id="ARBA00022989"/>
    </source>
</evidence>
<keyword evidence="8" id="KW-1185">Reference proteome</keyword>
<feature type="compositionally biased region" description="Low complexity" evidence="5">
    <location>
        <begin position="15"/>
        <end position="28"/>
    </location>
</feature>
<dbReference type="eggNOG" id="COG3296">
    <property type="taxonomic scope" value="Bacteria"/>
</dbReference>
<evidence type="ECO:0000313" key="8">
    <source>
        <dbReference type="Proteomes" id="UP000001918"/>
    </source>
</evidence>
<feature type="transmembrane region" description="Helical" evidence="6">
    <location>
        <begin position="125"/>
        <end position="142"/>
    </location>
</feature>
<evidence type="ECO:0008006" key="9">
    <source>
        <dbReference type="Google" id="ProtNLM"/>
    </source>
</evidence>
<dbReference type="OrthoDB" id="9808930at2"/>
<dbReference type="RefSeq" id="WP_012853581.1">
    <property type="nucleotide sequence ID" value="NC_013510.1"/>
</dbReference>
<keyword evidence="2 6" id="KW-0812">Transmembrane</keyword>
<sequence>MAYGPPPPMPGPQPGQGRQGPWQQQPPGRYLPPPPAPPPGQYGLPAPAYGGPAPVMGPASPQEEKWALMAYLGQLQVSAIAPLAALISKGGSPFVRRHAAQALNMGLGMIVVWVVGLLLAQFMDALALFPLAYSALFFYFLLRAAIAVNRGEFLQVPSFIAWPLLK</sequence>
<dbReference type="InterPro" id="IPR019109">
    <property type="entry name" value="MamF_MmsF"/>
</dbReference>
<proteinExistence type="predicted"/>
<reference evidence="7 8" key="1">
    <citation type="journal article" date="2011" name="Stand. Genomic Sci.">
        <title>Complete genome sequence of Thermomonospora curvata type strain (B9).</title>
        <authorList>
            <person name="Chertkov O."/>
            <person name="Sikorski J."/>
            <person name="Nolan M."/>
            <person name="Lapidus A."/>
            <person name="Lucas S."/>
            <person name="Del Rio T.G."/>
            <person name="Tice H."/>
            <person name="Cheng J.F."/>
            <person name="Goodwin L."/>
            <person name="Pitluck S."/>
            <person name="Liolios K."/>
            <person name="Ivanova N."/>
            <person name="Mavromatis K."/>
            <person name="Mikhailova N."/>
            <person name="Ovchinnikova G."/>
            <person name="Pati A."/>
            <person name="Chen A."/>
            <person name="Palaniappan K."/>
            <person name="Djao O.D."/>
            <person name="Land M."/>
            <person name="Hauser L."/>
            <person name="Chang Y.J."/>
            <person name="Jeffries C.D."/>
            <person name="Brettin T."/>
            <person name="Han C."/>
            <person name="Detter J.C."/>
            <person name="Rohde M."/>
            <person name="Goker M."/>
            <person name="Woyke T."/>
            <person name="Bristow J."/>
            <person name="Eisen J.A."/>
            <person name="Markowitz V."/>
            <person name="Hugenholtz P."/>
            <person name="Klenk H.P."/>
            <person name="Kyrpides N.C."/>
        </authorList>
    </citation>
    <scope>NUCLEOTIDE SEQUENCE [LARGE SCALE GENOMIC DNA]</scope>
    <source>
        <strain evidence="8">ATCC 19995 / DSM 43183 / JCM 3096 / KCTC 9072 / NBRC 15933 / NCIMB 10081 / Henssen B9</strain>
    </source>
</reference>
<comment type="subcellular location">
    <subcellularLocation>
        <location evidence="1">Membrane</location>
        <topology evidence="1">Multi-pass membrane protein</topology>
    </subcellularLocation>
</comment>
<evidence type="ECO:0000313" key="7">
    <source>
        <dbReference type="EMBL" id="ACY98797.1"/>
    </source>
</evidence>
<dbReference type="EMBL" id="CP001738">
    <property type="protein sequence ID" value="ACY98797.1"/>
    <property type="molecule type" value="Genomic_DNA"/>
</dbReference>
<dbReference type="Proteomes" id="UP000001918">
    <property type="component" value="Chromosome"/>
</dbReference>
<keyword evidence="3 6" id="KW-1133">Transmembrane helix</keyword>